<keyword evidence="3 13" id="KW-0645">Protease</keyword>
<dbReference type="PROSITE" id="PS00141">
    <property type="entry name" value="ASP_PROTEASE"/>
    <property type="match status" value="1"/>
</dbReference>
<feature type="region of interest" description="Disordered" evidence="14">
    <location>
        <begin position="724"/>
        <end position="743"/>
    </location>
</feature>
<dbReference type="InterPro" id="IPR001461">
    <property type="entry name" value="Aspartic_peptidase_A1"/>
</dbReference>
<feature type="transmembrane region" description="Helical" evidence="15">
    <location>
        <begin position="1253"/>
        <end position="1274"/>
    </location>
</feature>
<reference evidence="17 18" key="1">
    <citation type="journal article" date="2020" name="ISME J.">
        <title>Uncovering the hidden diversity of litter-decomposition mechanisms in mushroom-forming fungi.</title>
        <authorList>
            <person name="Floudas D."/>
            <person name="Bentzer J."/>
            <person name="Ahren D."/>
            <person name="Johansson T."/>
            <person name="Persson P."/>
            <person name="Tunlid A."/>
        </authorList>
    </citation>
    <scope>NUCLEOTIDE SEQUENCE [LARGE SCALE GENOMIC DNA]</scope>
    <source>
        <strain evidence="17 18">CBS 146.42</strain>
    </source>
</reference>
<feature type="active site" evidence="12">
    <location>
        <position position="164"/>
    </location>
</feature>
<dbReference type="InterPro" id="IPR033121">
    <property type="entry name" value="PEPTIDASE_A1"/>
</dbReference>
<feature type="transmembrane region" description="Helical" evidence="15">
    <location>
        <begin position="1408"/>
        <end position="1427"/>
    </location>
</feature>
<evidence type="ECO:0000256" key="3">
    <source>
        <dbReference type="ARBA" id="ARBA00022670"/>
    </source>
</evidence>
<comment type="subcellular location">
    <subcellularLocation>
        <location evidence="1">Membrane</location>
        <topology evidence="1">Multi-pass membrane protein</topology>
    </subcellularLocation>
</comment>
<evidence type="ECO:0000256" key="15">
    <source>
        <dbReference type="SAM" id="Phobius"/>
    </source>
</evidence>
<evidence type="ECO:0000256" key="10">
    <source>
        <dbReference type="ARBA" id="ARBA00024009"/>
    </source>
</evidence>
<dbReference type="GO" id="GO:0006508">
    <property type="term" value="P:proteolysis"/>
    <property type="evidence" value="ECO:0007669"/>
    <property type="project" value="UniProtKB-KW"/>
</dbReference>
<dbReference type="Proteomes" id="UP000559027">
    <property type="component" value="Unassembled WGS sequence"/>
</dbReference>
<dbReference type="GO" id="GO:0006031">
    <property type="term" value="P:chitin biosynthetic process"/>
    <property type="evidence" value="ECO:0007669"/>
    <property type="project" value="TreeGrafter"/>
</dbReference>
<dbReference type="InterPro" id="IPR013616">
    <property type="entry name" value="Chitin_synth_N"/>
</dbReference>
<feature type="region of interest" description="Disordered" evidence="14">
    <location>
        <begin position="804"/>
        <end position="830"/>
    </location>
</feature>
<keyword evidence="5 13" id="KW-0064">Aspartyl protease</keyword>
<feature type="compositionally biased region" description="Low complexity" evidence="14">
    <location>
        <begin position="682"/>
        <end position="692"/>
    </location>
</feature>
<dbReference type="OrthoDB" id="26569at2759"/>
<evidence type="ECO:0000256" key="1">
    <source>
        <dbReference type="ARBA" id="ARBA00004141"/>
    </source>
</evidence>
<dbReference type="CDD" id="cd05471">
    <property type="entry name" value="pepsin_like"/>
    <property type="match status" value="1"/>
</dbReference>
<name>A0A8H5D449_9AGAR</name>
<dbReference type="PRINTS" id="PR00792">
    <property type="entry name" value="PEPSIN"/>
</dbReference>
<feature type="compositionally biased region" description="Low complexity" evidence="14">
    <location>
        <begin position="657"/>
        <end position="668"/>
    </location>
</feature>
<dbReference type="FunFam" id="2.40.70.10:FF:000115">
    <property type="entry name" value="Lysosomal aspartic protease"/>
    <property type="match status" value="1"/>
</dbReference>
<keyword evidence="18" id="KW-1185">Reference proteome</keyword>
<feature type="transmembrane region" description="Helical" evidence="15">
    <location>
        <begin position="1447"/>
        <end position="1470"/>
    </location>
</feature>
<keyword evidence="7 15" id="KW-1133">Transmembrane helix</keyword>
<dbReference type="GO" id="GO:0030428">
    <property type="term" value="C:cell septum"/>
    <property type="evidence" value="ECO:0007669"/>
    <property type="project" value="TreeGrafter"/>
</dbReference>
<dbReference type="PROSITE" id="PS51767">
    <property type="entry name" value="PEPTIDASE_A1"/>
    <property type="match status" value="1"/>
</dbReference>
<feature type="transmembrane region" description="Helical" evidence="15">
    <location>
        <begin position="1223"/>
        <end position="1241"/>
    </location>
</feature>
<dbReference type="PANTHER" id="PTHR22914">
    <property type="entry name" value="CHITIN SYNTHASE"/>
    <property type="match status" value="1"/>
</dbReference>
<evidence type="ECO:0000256" key="8">
    <source>
        <dbReference type="ARBA" id="ARBA00023136"/>
    </source>
</evidence>
<dbReference type="Pfam" id="PF08407">
    <property type="entry name" value="Chitin_synth_1N"/>
    <property type="match status" value="1"/>
</dbReference>
<sequence>MKEKCPASLLKKVPRCSPAGGRYFGILAHTGVRNIVWEARTGVGDAAEAQAHVRGKWKILKPKKGDGEPLAADGDGLSADPIHISLARRGGSRSASDYAEIAESIRLKYGFPTAAQGATRRGVHGVLKRASVGGVPVINQNQDSSYLGSVNIGTPPQTFNVVLDTGSSDLWVADSSCQGCGPGTPAYNAAQSSSNQGGSSVATGRRTQIRYGSGEVSGVIASETVTMGGFTVTNQTFVQVDQTSEGLTDTTLSGIMGLAFSTIASTGATPFWEALSNGNQLQDKLMAFWLNRLRNDPTASDVDFGGVFTLGGTNSSLFSGDIDFVDMPRSTPSFWLLSLSSVTVNNRAASISTGNSALSAIDTGTTLIGGPSADVQAIWSAVPQAQEIGAQMPGFWAFPCDTNVQISMAFGGRSWAIDPADMNLGAVDRSGRFCLGGIFDLSLGSNIEAGSGNPGWVVGDVFLKNVYSVFRADPPAIGFAQLSTTAGGSGTAPPASGSASTLTNSLSPSMTLSGSFTTGLNPIPSASPNAGTSTGNNQDATPLLSSHPNNDTDNTMDHTPLSATMRSAAAAEYNEERREYEQRQKQREPPRPYRPYQPGQFLAPIMTGETLQLDEIVAPLSQGSTEQPDPFNDPTTPVAQPLQLQYDLSAQSDTTHQQPYEPQQQFSQHLPPPSSDYHAEGSSEYYSSQSSSVHGYTPVSGPESILAGSDIDHFQHDTEAAYSSATAYSTSPYRVPRSRSPTPAVDEEDYYIVGNESTHFTGAFSDPEKALLHEQFTSYPINEEYLASSELLGHHTTVLYDPEPPTPTSNHTSLPETPLDTQHFGPAPSGRVLRRHKTKKRVVLTNGNLVVNLEVPPRLVLPRRGMPEMMQTRYTAVTCDPDEFEKSGFFLRQNESGKRTELLIVITMYNEDEVLFCRTLYGVMRNISHLCTRKNSQTWGPNAWEKVVVCIIADGRKKVHPRVLDCLTLLGVYQAGGHMKNKVNDKEVTAHVFEYTTSFALDPNLHFKFPDKGIVPCQIIFCMKEKNQKKINSHRWGFNAFGAMLQVFDLNSNVGGACGEISAYKGKNWSLLLNPLVAAQNFEYKVSCILDKPTESLFGYISVLNDEKGQGPLASYFKGEVLHGRDTDIFTSNMYLAEDRILCFELIAKTNCNWVLKYVKGAIGETDVPDSLPEFISQRRRWLNGSFFAATYAIAHVLVQVILTSSLEDPAFNLPGIQYFNTFMQYLMAAMIVSCFIFSMGNRPAASKWKYKTTSIILSLLMLYMIIASVACSLEAARQGGPANSIMLLSLLVTYGLYAMSSLLAFDPWHMITSFLPFDLSPLQISWGTKQDTTPDTDLGTVTQDINSQVDVELFSDTADMNSLYEEALENLRDRKPVQNANKKNRIRTDAEQEQAAKDYYASVRTNVLMAWVLSNGLLLLAILGGVSTSNTFDRDVGINRTKGYLIFILAFTAITNSVRFGGSTLYLMARLITG</sequence>
<feature type="domain" description="Peptidase A1" evidence="16">
    <location>
        <begin position="146"/>
        <end position="480"/>
    </location>
</feature>
<evidence type="ECO:0000256" key="9">
    <source>
        <dbReference type="ARBA" id="ARBA00023316"/>
    </source>
</evidence>
<dbReference type="GO" id="GO:0071555">
    <property type="term" value="P:cell wall organization"/>
    <property type="evidence" value="ECO:0007669"/>
    <property type="project" value="UniProtKB-KW"/>
</dbReference>
<feature type="region of interest" description="Disordered" evidence="14">
    <location>
        <begin position="485"/>
        <end position="600"/>
    </location>
</feature>
<keyword evidence="4 15" id="KW-0812">Transmembrane</keyword>
<comment type="function">
    <text evidence="10">Polymerizes chitin, a structural polymer of the cell wall and septum, by transferring the sugar moiety of UDP-GlcNAc to the non-reducing end of the growing chitin polymer.</text>
</comment>
<evidence type="ECO:0000256" key="11">
    <source>
        <dbReference type="ARBA" id="ARBA00048014"/>
    </source>
</evidence>
<dbReference type="Pfam" id="PF00026">
    <property type="entry name" value="Asp"/>
    <property type="match status" value="1"/>
</dbReference>
<evidence type="ECO:0000256" key="7">
    <source>
        <dbReference type="ARBA" id="ARBA00022989"/>
    </source>
</evidence>
<keyword evidence="8 15" id="KW-0472">Membrane</keyword>
<evidence type="ECO:0000256" key="4">
    <source>
        <dbReference type="ARBA" id="ARBA00022692"/>
    </source>
</evidence>
<dbReference type="InterPro" id="IPR021109">
    <property type="entry name" value="Peptidase_aspartic_dom_sf"/>
</dbReference>
<feature type="compositionally biased region" description="Basic and acidic residues" evidence="14">
    <location>
        <begin position="574"/>
        <end position="591"/>
    </location>
</feature>
<comment type="similarity">
    <text evidence="2 13">Belongs to the peptidase A1 family.</text>
</comment>
<evidence type="ECO:0000256" key="5">
    <source>
        <dbReference type="ARBA" id="ARBA00022750"/>
    </source>
</evidence>
<dbReference type="Pfam" id="PF01644">
    <property type="entry name" value="Chitin_synth_1"/>
    <property type="match status" value="1"/>
</dbReference>
<dbReference type="InterPro" id="IPR001969">
    <property type="entry name" value="Aspartic_peptidase_AS"/>
</dbReference>
<feature type="active site" evidence="12">
    <location>
        <position position="362"/>
    </location>
</feature>
<evidence type="ECO:0000256" key="13">
    <source>
        <dbReference type="RuleBase" id="RU000454"/>
    </source>
</evidence>
<proteinExistence type="inferred from homology"/>
<dbReference type="GO" id="GO:0071944">
    <property type="term" value="C:cell periphery"/>
    <property type="evidence" value="ECO:0007669"/>
    <property type="project" value="TreeGrafter"/>
</dbReference>
<protein>
    <recommendedName>
        <fullName evidence="16">Peptidase A1 domain-containing protein</fullName>
    </recommendedName>
</protein>
<comment type="catalytic activity">
    <reaction evidence="11">
        <text>[(1-&gt;4)-N-acetyl-beta-D-glucosaminyl](n) + UDP-N-acetyl-alpha-D-glucosamine = [(1-&gt;4)-N-acetyl-beta-D-glucosaminyl](n+1) + UDP + H(+)</text>
        <dbReference type="Rhea" id="RHEA:16637"/>
        <dbReference type="Rhea" id="RHEA-COMP:9593"/>
        <dbReference type="Rhea" id="RHEA-COMP:9595"/>
        <dbReference type="ChEBI" id="CHEBI:15378"/>
        <dbReference type="ChEBI" id="CHEBI:17029"/>
        <dbReference type="ChEBI" id="CHEBI:57705"/>
        <dbReference type="ChEBI" id="CHEBI:58223"/>
        <dbReference type="EC" id="2.4.1.16"/>
    </reaction>
</comment>
<dbReference type="GO" id="GO:0004100">
    <property type="term" value="F:chitin synthase activity"/>
    <property type="evidence" value="ECO:0007669"/>
    <property type="project" value="UniProtKB-EC"/>
</dbReference>
<evidence type="ECO:0000259" key="16">
    <source>
        <dbReference type="PROSITE" id="PS51767"/>
    </source>
</evidence>
<gene>
    <name evidence="17" type="ORF">D9756_007682</name>
</gene>
<dbReference type="PANTHER" id="PTHR22914:SF38">
    <property type="entry name" value="CHITIN SYNTHASE 2"/>
    <property type="match status" value="1"/>
</dbReference>
<organism evidence="17 18">
    <name type="scientific">Leucocoprinus leucothites</name>
    <dbReference type="NCBI Taxonomy" id="201217"/>
    <lineage>
        <taxon>Eukaryota</taxon>
        <taxon>Fungi</taxon>
        <taxon>Dikarya</taxon>
        <taxon>Basidiomycota</taxon>
        <taxon>Agaricomycotina</taxon>
        <taxon>Agaricomycetes</taxon>
        <taxon>Agaricomycetidae</taxon>
        <taxon>Agaricales</taxon>
        <taxon>Agaricineae</taxon>
        <taxon>Agaricaceae</taxon>
        <taxon>Leucocoprinus</taxon>
    </lineage>
</organism>
<evidence type="ECO:0000256" key="14">
    <source>
        <dbReference type="SAM" id="MobiDB-lite"/>
    </source>
</evidence>
<dbReference type="SUPFAM" id="SSF50630">
    <property type="entry name" value="Acid proteases"/>
    <property type="match status" value="1"/>
</dbReference>
<dbReference type="InterPro" id="IPR034164">
    <property type="entry name" value="Pepsin-like_dom"/>
</dbReference>
<accession>A0A8H5D449</accession>
<evidence type="ECO:0000256" key="2">
    <source>
        <dbReference type="ARBA" id="ARBA00007447"/>
    </source>
</evidence>
<feature type="compositionally biased region" description="Polar residues" evidence="14">
    <location>
        <begin position="502"/>
        <end position="553"/>
    </location>
</feature>
<keyword evidence="9" id="KW-0961">Cell wall biogenesis/degradation</keyword>
<dbReference type="Gene3D" id="2.40.70.10">
    <property type="entry name" value="Acid Proteases"/>
    <property type="match status" value="2"/>
</dbReference>
<feature type="transmembrane region" description="Helical" evidence="15">
    <location>
        <begin position="1286"/>
        <end position="1306"/>
    </location>
</feature>
<evidence type="ECO:0000313" key="17">
    <source>
        <dbReference type="EMBL" id="KAF5351877.1"/>
    </source>
</evidence>
<dbReference type="GO" id="GO:0016020">
    <property type="term" value="C:membrane"/>
    <property type="evidence" value="ECO:0007669"/>
    <property type="project" value="UniProtKB-SubCell"/>
</dbReference>
<feature type="region of interest" description="Disordered" evidence="14">
    <location>
        <begin position="651"/>
        <end position="701"/>
    </location>
</feature>
<dbReference type="GO" id="GO:0004190">
    <property type="term" value="F:aspartic-type endopeptidase activity"/>
    <property type="evidence" value="ECO:0007669"/>
    <property type="project" value="UniProtKB-KW"/>
</dbReference>
<keyword evidence="6 13" id="KW-0378">Hydrolase</keyword>
<comment type="caution">
    <text evidence="17">The sequence shown here is derived from an EMBL/GenBank/DDBJ whole genome shotgun (WGS) entry which is preliminary data.</text>
</comment>
<evidence type="ECO:0000313" key="18">
    <source>
        <dbReference type="Proteomes" id="UP000559027"/>
    </source>
</evidence>
<feature type="compositionally biased region" description="Low complexity" evidence="14">
    <location>
        <begin position="485"/>
        <end position="501"/>
    </location>
</feature>
<dbReference type="EMBL" id="JAACJO010000012">
    <property type="protein sequence ID" value="KAF5351877.1"/>
    <property type="molecule type" value="Genomic_DNA"/>
</dbReference>
<dbReference type="InterPro" id="IPR004835">
    <property type="entry name" value="Chitin_synth"/>
</dbReference>
<evidence type="ECO:0000256" key="6">
    <source>
        <dbReference type="ARBA" id="ARBA00022801"/>
    </source>
</evidence>
<evidence type="ECO:0000256" key="12">
    <source>
        <dbReference type="PIRSR" id="PIRSR601461-1"/>
    </source>
</evidence>